<dbReference type="NCBIfam" id="NF033580">
    <property type="entry name" value="transpos_IS5_3"/>
    <property type="match status" value="1"/>
</dbReference>
<feature type="domain" description="Insertion element IS402-like" evidence="2">
    <location>
        <begin position="8"/>
        <end position="81"/>
    </location>
</feature>
<dbReference type="PANTHER" id="PTHR30007">
    <property type="entry name" value="PHP DOMAIN PROTEIN"/>
    <property type="match status" value="1"/>
</dbReference>
<name>A0ABV0B4M2_9SPHN</name>
<feature type="domain" description="Transposase IS4-like" evidence="1">
    <location>
        <begin position="94"/>
        <end position="248"/>
    </location>
</feature>
<dbReference type="Proteomes" id="UP001427805">
    <property type="component" value="Unassembled WGS sequence"/>
</dbReference>
<reference evidence="3 4" key="1">
    <citation type="submission" date="2024-05" db="EMBL/GenBank/DDBJ databases">
        <title>Sphingomonas sp. HF-S3 16S ribosomal RNA gene Genome sequencing and assembly.</title>
        <authorList>
            <person name="Lee H."/>
        </authorList>
    </citation>
    <scope>NUCLEOTIDE SEQUENCE [LARGE SCALE GENOMIC DNA]</scope>
    <source>
        <strain evidence="3 4">HF-S3</strain>
    </source>
</reference>
<evidence type="ECO:0000313" key="3">
    <source>
        <dbReference type="EMBL" id="MEN3745641.1"/>
    </source>
</evidence>
<proteinExistence type="predicted"/>
<dbReference type="Pfam" id="PF01609">
    <property type="entry name" value="DDE_Tnp_1"/>
    <property type="match status" value="1"/>
</dbReference>
<keyword evidence="4" id="KW-1185">Reference proteome</keyword>
<comment type="caution">
    <text evidence="3">The sequence shown here is derived from an EMBL/GenBank/DDBJ whole genome shotgun (WGS) entry which is preliminary data.</text>
</comment>
<dbReference type="RefSeq" id="WP_346244651.1">
    <property type="nucleotide sequence ID" value="NZ_JBDIZK010000001.1"/>
</dbReference>
<protein>
    <submittedName>
        <fullName evidence="3">IS5 family transposase</fullName>
    </submittedName>
</protein>
<dbReference type="Pfam" id="PF13340">
    <property type="entry name" value="DUF4096"/>
    <property type="match status" value="1"/>
</dbReference>
<sequence length="252" mass="28559">MSVKRYELSDAQWQRIASLLPGKVADPGRSGTDNRLFVNGCLWVLRSGAHWCDLPERYGKWKSVHRRFSRWCHAGVWERVFDALTADRDNHYLMIDSTIVRAHQHAANRKRGACDQALGRSRGGLTTKVHMLADALGRPLRFILTPGQTGDITQAPALLQGQSGNAVLADKAYDSNALRAIIAEMGAEAVIPSNRSRKVAIPHDPIAYKHRNRIERCFGRLKHFRRFATRYDRRSIHFAGFIHLAAAMIWLR</sequence>
<dbReference type="PANTHER" id="PTHR30007:SF1">
    <property type="entry name" value="BLR1914 PROTEIN"/>
    <property type="match status" value="1"/>
</dbReference>
<dbReference type="InterPro" id="IPR002559">
    <property type="entry name" value="Transposase_11"/>
</dbReference>
<evidence type="ECO:0000259" key="2">
    <source>
        <dbReference type="Pfam" id="PF13340"/>
    </source>
</evidence>
<organism evidence="3 4">
    <name type="scientific">Sphingomonas rustica</name>
    <dbReference type="NCBI Taxonomy" id="3103142"/>
    <lineage>
        <taxon>Bacteria</taxon>
        <taxon>Pseudomonadati</taxon>
        <taxon>Pseudomonadota</taxon>
        <taxon>Alphaproteobacteria</taxon>
        <taxon>Sphingomonadales</taxon>
        <taxon>Sphingomonadaceae</taxon>
        <taxon>Sphingomonas</taxon>
    </lineage>
</organism>
<evidence type="ECO:0000259" key="1">
    <source>
        <dbReference type="Pfam" id="PF01609"/>
    </source>
</evidence>
<accession>A0ABV0B4M2</accession>
<dbReference type="InterPro" id="IPR025161">
    <property type="entry name" value="IS402-like_dom"/>
</dbReference>
<evidence type="ECO:0000313" key="4">
    <source>
        <dbReference type="Proteomes" id="UP001427805"/>
    </source>
</evidence>
<dbReference type="EMBL" id="JBDIZK010000001">
    <property type="protein sequence ID" value="MEN3745641.1"/>
    <property type="molecule type" value="Genomic_DNA"/>
</dbReference>
<gene>
    <name evidence="3" type="ORF">TPR58_00570</name>
</gene>